<name>A0A8I0CXG5_9PSED</name>
<dbReference type="CDD" id="cd04301">
    <property type="entry name" value="NAT_SF"/>
    <property type="match status" value="1"/>
</dbReference>
<dbReference type="GO" id="GO:0008080">
    <property type="term" value="F:N-acetyltransferase activity"/>
    <property type="evidence" value="ECO:0007669"/>
    <property type="project" value="TreeGrafter"/>
</dbReference>
<evidence type="ECO:0000313" key="4">
    <source>
        <dbReference type="EMBL" id="MBC3294406.1"/>
    </source>
</evidence>
<dbReference type="InterPro" id="IPR000182">
    <property type="entry name" value="GNAT_dom"/>
</dbReference>
<reference evidence="4" key="1">
    <citation type="journal article" date="2020" name="Microorganisms">
        <title>Reliable Identification of Environmental Pseudomonas Isolates Using the rpoD Gene.</title>
        <authorList>
            <consortium name="The Broad Institute Genome Sequencing Platform"/>
            <person name="Girard L."/>
            <person name="Lood C."/>
            <person name="Rokni-Zadeh H."/>
            <person name="van Noort V."/>
            <person name="Lavigne R."/>
            <person name="De Mot R."/>
        </authorList>
    </citation>
    <scope>NUCLEOTIDE SEQUENCE [LARGE SCALE GENOMIC DNA]</scope>
    <source>
        <strain evidence="4">SWRI145</strain>
    </source>
</reference>
<evidence type="ECO:0000259" key="3">
    <source>
        <dbReference type="PROSITE" id="PS51186"/>
    </source>
</evidence>
<dbReference type="InterPro" id="IPR051016">
    <property type="entry name" value="Diverse_Substrate_AcTransf"/>
</dbReference>
<dbReference type="SUPFAM" id="SSF55729">
    <property type="entry name" value="Acyl-CoA N-acyltransferases (Nat)"/>
    <property type="match status" value="1"/>
</dbReference>
<protein>
    <submittedName>
        <fullName evidence="4">GNAT family N-acetyltransferase</fullName>
    </submittedName>
</protein>
<dbReference type="Pfam" id="PF00583">
    <property type="entry name" value="Acetyltransf_1"/>
    <property type="match status" value="1"/>
</dbReference>
<sequence>MNVKVRALRPEDYAQWRSLWDGYVSINNHHLDESITTFTWERALNPDSALLCRVAETEGKVIGFALCVLHEGTWTTAPICYLEDLFVDADARGMGAGKALLDALQSEGKNEGWSMLYWMTRQNNSARQLYDRYAGVDDFVRYRVPL</sequence>
<dbReference type="PROSITE" id="PS51186">
    <property type="entry name" value="GNAT"/>
    <property type="match status" value="1"/>
</dbReference>
<dbReference type="PANTHER" id="PTHR10545:SF42">
    <property type="entry name" value="ACETYLTRANSFERASE"/>
    <property type="match status" value="1"/>
</dbReference>
<comment type="caution">
    <text evidence="4">The sequence shown here is derived from an EMBL/GenBank/DDBJ whole genome shotgun (WGS) entry which is preliminary data.</text>
</comment>
<keyword evidence="2" id="KW-0012">Acyltransferase</keyword>
<accession>A0A8I0CXG5</accession>
<proteinExistence type="predicted"/>
<organism evidence="4">
    <name type="scientific">Pseudomonas tritici</name>
    <dbReference type="NCBI Taxonomy" id="2745518"/>
    <lineage>
        <taxon>Bacteria</taxon>
        <taxon>Pseudomonadati</taxon>
        <taxon>Pseudomonadota</taxon>
        <taxon>Gammaproteobacteria</taxon>
        <taxon>Pseudomonadales</taxon>
        <taxon>Pseudomonadaceae</taxon>
        <taxon>Pseudomonas</taxon>
    </lineage>
</organism>
<dbReference type="AlphaFoldDB" id="A0A8I0CXG5"/>
<dbReference type="PANTHER" id="PTHR10545">
    <property type="entry name" value="DIAMINE N-ACETYLTRANSFERASE"/>
    <property type="match status" value="1"/>
</dbReference>
<gene>
    <name evidence="4" type="ORF">HU722_23055</name>
</gene>
<evidence type="ECO:0000256" key="1">
    <source>
        <dbReference type="ARBA" id="ARBA00022679"/>
    </source>
</evidence>
<dbReference type="InterPro" id="IPR016181">
    <property type="entry name" value="Acyl_CoA_acyltransferase"/>
</dbReference>
<dbReference type="EMBL" id="JABWQF010000014">
    <property type="protein sequence ID" value="MBC3294406.1"/>
    <property type="molecule type" value="Genomic_DNA"/>
</dbReference>
<dbReference type="Gene3D" id="3.40.630.30">
    <property type="match status" value="1"/>
</dbReference>
<evidence type="ECO:0000256" key="2">
    <source>
        <dbReference type="ARBA" id="ARBA00023315"/>
    </source>
</evidence>
<feature type="domain" description="N-acetyltransferase" evidence="3">
    <location>
        <begin position="3"/>
        <end position="146"/>
    </location>
</feature>
<keyword evidence="1 4" id="KW-0808">Transferase</keyword>